<dbReference type="Pfam" id="PF12051">
    <property type="entry name" value="DUF3533"/>
    <property type="match status" value="1"/>
</dbReference>
<proteinExistence type="predicted"/>
<dbReference type="Proteomes" id="UP001583177">
    <property type="component" value="Unassembled WGS sequence"/>
</dbReference>
<dbReference type="PANTHER" id="PTHR34814:SF2">
    <property type="entry name" value="DUF3533 DOMAIN-CONTAINING PROTEIN"/>
    <property type="match status" value="1"/>
</dbReference>
<protein>
    <recommendedName>
        <fullName evidence="3">DUF3533 domain-containing protein</fullName>
    </recommendedName>
</protein>
<sequence length="527" mass="58950">MKNLYMDRLYPKAFENRPKLSDPKVRKSRVAFFRAAGKNFTLLQLLFLGLFCWVFAALFQQVDHAHNITIALVDYDGGAVGLALREAYSRLEGNTFPTLVERDPVAYSSPSALEDSVCRTEYWAALYVTSGSSEKLQAVLNGSSDGSQFDRSDVITYIWNEARYSLVIDAVVSSSIQALASAARVAYTTANGTGGVQQLSTPEAISVFAQPWQVTSINIQPTTQGSRAIYNTLVIILILIQEFFYLGILNGLYVGHKLYSRLSPHLIATVRDIISILYCLVGSLCTTGAIWAFRSGWDVDGRQFMLSWMTLWLFAHVNFLQFDIFTVWLPAPYVPMALISWIIFNITSILLPFELSPGFFRIGYAAPSHNVYQVLVDIWSRGCNPKLHYALPILFVWWIWGLALSALGVYRRCHYAVIQEQREGRLFQERLDAAMQFEQQRDMEAEGEDDRSRATSSIRPVAAGAFEEKKTSDAAEAASVRGQLAGVIHREDSRARREQGREGRGCSFGPAFSLPFPQPAGSESDES</sequence>
<feature type="transmembrane region" description="Helical" evidence="2">
    <location>
        <begin position="228"/>
        <end position="252"/>
    </location>
</feature>
<feature type="domain" description="DUF3533" evidence="3">
    <location>
        <begin position="40"/>
        <end position="400"/>
    </location>
</feature>
<feature type="compositionally biased region" description="Basic and acidic residues" evidence="1">
    <location>
        <begin position="489"/>
        <end position="504"/>
    </location>
</feature>
<feature type="transmembrane region" description="Helical" evidence="2">
    <location>
        <begin position="389"/>
        <end position="410"/>
    </location>
</feature>
<keyword evidence="2" id="KW-1133">Transmembrane helix</keyword>
<dbReference type="InterPro" id="IPR022703">
    <property type="entry name" value="DUF3533"/>
</dbReference>
<name>A0ABR3WXV6_9PEZI</name>
<gene>
    <name evidence="4" type="ORF">Daus18300_005959</name>
</gene>
<feature type="transmembrane region" description="Helical" evidence="2">
    <location>
        <begin position="305"/>
        <end position="326"/>
    </location>
</feature>
<comment type="caution">
    <text evidence="4">The sequence shown here is derived from an EMBL/GenBank/DDBJ whole genome shotgun (WGS) entry which is preliminary data.</text>
</comment>
<keyword evidence="2" id="KW-0812">Transmembrane</keyword>
<feature type="transmembrane region" description="Helical" evidence="2">
    <location>
        <begin position="273"/>
        <end position="293"/>
    </location>
</feature>
<keyword evidence="2" id="KW-0472">Membrane</keyword>
<evidence type="ECO:0000259" key="3">
    <source>
        <dbReference type="Pfam" id="PF12051"/>
    </source>
</evidence>
<organism evidence="4 5">
    <name type="scientific">Diaporthe australafricana</name>
    <dbReference type="NCBI Taxonomy" id="127596"/>
    <lineage>
        <taxon>Eukaryota</taxon>
        <taxon>Fungi</taxon>
        <taxon>Dikarya</taxon>
        <taxon>Ascomycota</taxon>
        <taxon>Pezizomycotina</taxon>
        <taxon>Sordariomycetes</taxon>
        <taxon>Sordariomycetidae</taxon>
        <taxon>Diaporthales</taxon>
        <taxon>Diaporthaceae</taxon>
        <taxon>Diaporthe</taxon>
    </lineage>
</organism>
<evidence type="ECO:0000256" key="2">
    <source>
        <dbReference type="SAM" id="Phobius"/>
    </source>
</evidence>
<evidence type="ECO:0000256" key="1">
    <source>
        <dbReference type="SAM" id="MobiDB-lite"/>
    </source>
</evidence>
<reference evidence="4 5" key="1">
    <citation type="journal article" date="2024" name="IMA Fungus">
        <title>IMA Genome - F19 : A genome assembly and annotation guide to empower mycologists, including annotated draft genome sequences of Ceratocystis pirilliformis, Diaporthe australafricana, Fusarium ophioides, Paecilomyces lecythidis, and Sporothrix stenoceras.</title>
        <authorList>
            <person name="Aylward J."/>
            <person name="Wilson A.M."/>
            <person name="Visagie C.M."/>
            <person name="Spraker J."/>
            <person name="Barnes I."/>
            <person name="Buitendag C."/>
            <person name="Ceriani C."/>
            <person name="Del Mar Angel L."/>
            <person name="du Plessis D."/>
            <person name="Fuchs T."/>
            <person name="Gasser K."/>
            <person name="Kramer D."/>
            <person name="Li W."/>
            <person name="Munsamy K."/>
            <person name="Piso A."/>
            <person name="Price J.L."/>
            <person name="Sonnekus B."/>
            <person name="Thomas C."/>
            <person name="van der Nest A."/>
            <person name="van Dijk A."/>
            <person name="van Heerden A."/>
            <person name="van Vuuren N."/>
            <person name="Yilmaz N."/>
            <person name="Duong T.A."/>
            <person name="van der Merwe N.A."/>
            <person name="Wingfield M.J."/>
            <person name="Wingfield B.D."/>
        </authorList>
    </citation>
    <scope>NUCLEOTIDE SEQUENCE [LARGE SCALE GENOMIC DNA]</scope>
    <source>
        <strain evidence="4 5">CMW 18300</strain>
    </source>
</reference>
<dbReference type="EMBL" id="JAWRVE010000045">
    <property type="protein sequence ID" value="KAL1868525.1"/>
    <property type="molecule type" value="Genomic_DNA"/>
</dbReference>
<evidence type="ECO:0000313" key="4">
    <source>
        <dbReference type="EMBL" id="KAL1868525.1"/>
    </source>
</evidence>
<feature type="region of interest" description="Disordered" evidence="1">
    <location>
        <begin position="441"/>
        <end position="477"/>
    </location>
</feature>
<keyword evidence="5" id="KW-1185">Reference proteome</keyword>
<feature type="transmembrane region" description="Helical" evidence="2">
    <location>
        <begin position="333"/>
        <end position="353"/>
    </location>
</feature>
<feature type="region of interest" description="Disordered" evidence="1">
    <location>
        <begin position="489"/>
        <end position="527"/>
    </location>
</feature>
<accession>A0ABR3WXV6</accession>
<dbReference type="InterPro" id="IPR053001">
    <property type="entry name" value="MNNG_permease-like"/>
</dbReference>
<evidence type="ECO:0000313" key="5">
    <source>
        <dbReference type="Proteomes" id="UP001583177"/>
    </source>
</evidence>
<dbReference type="PANTHER" id="PTHR34814">
    <property type="entry name" value="NITROSOGUANIDINE RESISTANCE PROTEIN SNG1"/>
    <property type="match status" value="1"/>
</dbReference>